<reference evidence="6" key="3">
    <citation type="submission" date="2017-05" db="EMBL/GenBank/DDBJ databases">
        <authorList>
            <person name="Munson-Mcgee J.H."/>
        </authorList>
    </citation>
    <scope>NUCLEOTIDE SEQUENCE</scope>
    <source>
        <strain evidence="6">SCGC AB-777_F03</strain>
    </source>
</reference>
<dbReference type="EMBL" id="QEFP02000014">
    <property type="protein sequence ID" value="MCC5447181.1"/>
    <property type="molecule type" value="Genomic_DNA"/>
</dbReference>
<evidence type="ECO:0000256" key="1">
    <source>
        <dbReference type="ARBA" id="ARBA00022490"/>
    </source>
</evidence>
<dbReference type="InterPro" id="IPR007158">
    <property type="entry name" value="TrmY"/>
</dbReference>
<reference evidence="6" key="4">
    <citation type="submission" date="2021-11" db="EMBL/GenBank/DDBJ databases">
        <authorList>
            <person name="Munson-Mcgee J."/>
            <person name="Field E."/>
            <person name="Bateson M."/>
            <person name="Rooney C."/>
            <person name="Stepanauskas R."/>
            <person name="Young M."/>
        </authorList>
    </citation>
    <scope>NUCLEOTIDE SEQUENCE</scope>
    <source>
        <strain evidence="6">SCGC AB-777_F03</strain>
    </source>
</reference>
<dbReference type="GO" id="GO:0030488">
    <property type="term" value="P:tRNA methylation"/>
    <property type="evidence" value="ECO:0007669"/>
    <property type="project" value="UniProtKB-UniRule"/>
</dbReference>
<dbReference type="RefSeq" id="WP_228615406.1">
    <property type="nucleotide sequence ID" value="NZ_QEFP02000014.1"/>
</dbReference>
<comment type="caution">
    <text evidence="5">Lacks conserved residue(s) required for the propagation of feature annotation.</text>
</comment>
<dbReference type="SUPFAM" id="SSF75217">
    <property type="entry name" value="alpha/beta knot"/>
    <property type="match status" value="1"/>
</dbReference>
<dbReference type="EMBL" id="QEFP01000005">
    <property type="protein sequence ID" value="PVU68642.1"/>
    <property type="molecule type" value="Genomic_DNA"/>
</dbReference>
<reference evidence="7" key="2">
    <citation type="submission" date="2017-05" db="EMBL/GenBank/DDBJ databases">
        <authorList>
            <person name="Song R."/>
            <person name="Chenine A.L."/>
            <person name="Ruprecht R.M."/>
        </authorList>
    </citation>
    <scope>NUCLEOTIDE SEQUENCE</scope>
    <source>
        <strain evidence="7">SCGC AB-777_F03</strain>
        <strain evidence="8">SCGC AB-777_O03</strain>
    </source>
</reference>
<keyword evidence="2 5" id="KW-0489">Methyltransferase</keyword>
<dbReference type="Gene3D" id="3.40.1280.10">
    <property type="match status" value="1"/>
</dbReference>
<dbReference type="Proteomes" id="UP000245509">
    <property type="component" value="Unassembled WGS sequence"/>
</dbReference>
<dbReference type="PANTHER" id="PTHR40703:SF1">
    <property type="entry name" value="TRNA (PSEUDOURIDINE(54)-N(1))-METHYLTRANSFERASE"/>
    <property type="match status" value="1"/>
</dbReference>
<evidence type="ECO:0000256" key="3">
    <source>
        <dbReference type="ARBA" id="ARBA00022679"/>
    </source>
</evidence>
<dbReference type="GO" id="GO:0005737">
    <property type="term" value="C:cytoplasm"/>
    <property type="evidence" value="ECO:0007669"/>
    <property type="project" value="UniProtKB-SubCell"/>
</dbReference>
<feature type="binding site" evidence="5">
    <location>
        <position position="145"/>
    </location>
    <ligand>
        <name>S-adenosyl-L-methionine</name>
        <dbReference type="ChEBI" id="CHEBI:59789"/>
    </ligand>
</feature>
<feature type="binding site" evidence="5">
    <location>
        <position position="125"/>
    </location>
    <ligand>
        <name>S-adenosyl-L-methionine</name>
        <dbReference type="ChEBI" id="CHEBI:59789"/>
    </ligand>
</feature>
<dbReference type="EMBL" id="QEFH01000003">
    <property type="protein sequence ID" value="PVU71565.1"/>
    <property type="molecule type" value="Genomic_DNA"/>
</dbReference>
<dbReference type="InterPro" id="IPR029028">
    <property type="entry name" value="Alpha/beta_knot_MTases"/>
</dbReference>
<evidence type="ECO:0000313" key="8">
    <source>
        <dbReference type="EMBL" id="PVU71565.1"/>
    </source>
</evidence>
<comment type="caution">
    <text evidence="7">The sequence shown here is derived from an EMBL/GenBank/DDBJ whole genome shotgun (WGS) entry which is preliminary data.</text>
</comment>
<organism evidence="7">
    <name type="scientific">Nanobsidianus stetteri</name>
    <dbReference type="NCBI Taxonomy" id="1294122"/>
    <lineage>
        <taxon>Archaea</taxon>
        <taxon>Nanobdellota</taxon>
        <taxon>Candidatus Nanoarchaeia</taxon>
        <taxon>Nanoarchaeales</taxon>
        <taxon>Nanopusillaceae</taxon>
        <taxon>Candidatus Nanobsidianus</taxon>
    </lineage>
</organism>
<dbReference type="Proteomes" id="UP000245908">
    <property type="component" value="Unassembled WGS sequence"/>
</dbReference>
<comment type="subunit">
    <text evidence="5">Homodimer.</text>
</comment>
<sequence>MRIFIFYSNTIRTDGNFKNIYYSGRLDIAINSIIHAFFVSNGLRKNIRFDLCLNGKPVPPRLIRIESDINTPWSKKDISTLLSISLKKYNKKNIKNPFPGIYVDKIDFFDLLREYKDNGKNIYLLDKDGEFIENIKIENPVFIIGDFLGIPKDIKKKIENDVIKISLGDINYFSSQVIVILNYYLDKMNFEKDIYDTSYKFIYRE</sequence>
<keyword evidence="5" id="KW-0819">tRNA processing</keyword>
<comment type="function">
    <text evidence="5">Specifically catalyzes the N1-methylation of pseudouridine at position 54 (Psi54) in tRNAs.</text>
</comment>
<keyword evidence="3 5" id="KW-0808">Transferase</keyword>
<comment type="catalytic activity">
    <reaction evidence="5">
        <text>pseudouridine(54) in tRNA + S-adenosyl-L-methionine = N(1)-methylpseudouridine(54) in tRNA + S-adenosyl-L-homocysteine + H(+)</text>
        <dbReference type="Rhea" id="RHEA:55292"/>
        <dbReference type="Rhea" id="RHEA-COMP:14140"/>
        <dbReference type="Rhea" id="RHEA-COMP:14141"/>
        <dbReference type="ChEBI" id="CHEBI:15378"/>
        <dbReference type="ChEBI" id="CHEBI:57856"/>
        <dbReference type="ChEBI" id="CHEBI:59789"/>
        <dbReference type="ChEBI" id="CHEBI:65314"/>
        <dbReference type="ChEBI" id="CHEBI:74890"/>
        <dbReference type="EC" id="2.1.1.257"/>
    </reaction>
</comment>
<comment type="similarity">
    <text evidence="5">Belongs to the methyltransferase superfamily. TrmY family.</text>
</comment>
<evidence type="ECO:0000256" key="2">
    <source>
        <dbReference type="ARBA" id="ARBA00022603"/>
    </source>
</evidence>
<dbReference type="EC" id="2.1.1.257" evidence="5"/>
<dbReference type="CDD" id="cd18087">
    <property type="entry name" value="TrmY-like"/>
    <property type="match status" value="1"/>
</dbReference>
<evidence type="ECO:0000256" key="4">
    <source>
        <dbReference type="ARBA" id="ARBA00022691"/>
    </source>
</evidence>
<dbReference type="HAMAP" id="MF_00587">
    <property type="entry name" value="tRNA_methyltr_TrmY"/>
    <property type="match status" value="1"/>
</dbReference>
<dbReference type="GO" id="GO:0008757">
    <property type="term" value="F:S-adenosylmethionine-dependent methyltransferase activity"/>
    <property type="evidence" value="ECO:0007669"/>
    <property type="project" value="UniProtKB-UniRule"/>
</dbReference>
<evidence type="ECO:0000313" key="7">
    <source>
        <dbReference type="EMBL" id="PVU68642.1"/>
    </source>
</evidence>
<keyword evidence="1 5" id="KW-0963">Cytoplasm</keyword>
<name>A0A2T9WLE9_NANST</name>
<evidence type="ECO:0000313" key="6">
    <source>
        <dbReference type="EMBL" id="MCC5447181.1"/>
    </source>
</evidence>
<comment type="subcellular location">
    <subcellularLocation>
        <location evidence="5">Cytoplasm</location>
    </subcellularLocation>
</comment>
<reference evidence="7 9" key="1">
    <citation type="journal article" date="2015" name="Appl. Environ. Microbiol.">
        <title>Nanoarchaeota, Their Sulfolobales Host, and Nanoarchaeota Virus Distribution across Yellowstone National Park Hot Springs.</title>
        <authorList>
            <person name="Munson-McGee J.H."/>
            <person name="Field E.K."/>
            <person name="Bateson M."/>
            <person name="Rooney C."/>
            <person name="Stepanauskas R."/>
            <person name="Young M.J."/>
        </authorList>
    </citation>
    <scope>NUCLEOTIDE SEQUENCE [LARGE SCALE GENOMIC DNA]</scope>
    <source>
        <strain evidence="7">SCGC AB-777_F03</strain>
        <strain evidence="8">SCGC AB-777_O03</strain>
    </source>
</reference>
<evidence type="ECO:0000256" key="5">
    <source>
        <dbReference type="HAMAP-Rule" id="MF_00587"/>
    </source>
</evidence>
<dbReference type="PANTHER" id="PTHR40703">
    <property type="entry name" value="TRNA (PSEUDOURIDINE(54)-N(1))-METHYLTRANSFERASE"/>
    <property type="match status" value="1"/>
</dbReference>
<evidence type="ECO:0000313" key="9">
    <source>
        <dbReference type="Proteomes" id="UP000245908"/>
    </source>
</evidence>
<dbReference type="InterPro" id="IPR029026">
    <property type="entry name" value="tRNA_m1G_MTases_N"/>
</dbReference>
<gene>
    <name evidence="5" type="primary">trmY</name>
    <name evidence="6" type="ORF">DDW03_002065</name>
    <name evidence="7" type="ORF">DDW03_01435</name>
    <name evidence="8" type="ORF">DDW05_00465</name>
</gene>
<protein>
    <recommendedName>
        <fullName evidence="5">tRNA (pseudouridine(54)-N(1))-methyltransferase</fullName>
        <ecNumber evidence="5">2.1.1.257</ecNumber>
    </recommendedName>
</protein>
<dbReference type="AlphaFoldDB" id="A0A2T9WLE9"/>
<dbReference type="Pfam" id="PF04013">
    <property type="entry name" value="Methyltrn_RNA_2"/>
    <property type="match status" value="1"/>
</dbReference>
<proteinExistence type="inferred from homology"/>
<dbReference type="GO" id="GO:0008175">
    <property type="term" value="F:tRNA methyltransferase activity"/>
    <property type="evidence" value="ECO:0007669"/>
    <property type="project" value="UniProtKB-UniRule"/>
</dbReference>
<keyword evidence="4 5" id="KW-0949">S-adenosyl-L-methionine</keyword>
<accession>A0A2T9WLE9</accession>